<keyword evidence="6" id="KW-0813">Transport</keyword>
<keyword evidence="4 11" id="KW-0812">Transmembrane</keyword>
<organism evidence="12 13">
    <name type="scientific">Tetrapisispora phaffii (strain ATCC 24235 / CBS 4417 / NBRC 1672 / NRRL Y-8282 / UCD 70-5)</name>
    <name type="common">Yeast</name>
    <name type="synonym">Fabospora phaffii</name>
    <dbReference type="NCBI Taxonomy" id="1071381"/>
    <lineage>
        <taxon>Eukaryota</taxon>
        <taxon>Fungi</taxon>
        <taxon>Dikarya</taxon>
        <taxon>Ascomycota</taxon>
        <taxon>Saccharomycotina</taxon>
        <taxon>Saccharomycetes</taxon>
        <taxon>Saccharomycetales</taxon>
        <taxon>Saccharomycetaceae</taxon>
        <taxon>Tetrapisispora</taxon>
    </lineage>
</organism>
<feature type="transmembrane region" description="Helical" evidence="11">
    <location>
        <begin position="33"/>
        <end position="53"/>
    </location>
</feature>
<evidence type="ECO:0000256" key="9">
    <source>
        <dbReference type="ARBA" id="ARBA00041117"/>
    </source>
</evidence>
<evidence type="ECO:0000256" key="7">
    <source>
        <dbReference type="ARBA" id="ARBA00023136"/>
    </source>
</evidence>
<evidence type="ECO:0000256" key="1">
    <source>
        <dbReference type="ARBA" id="ARBA00004651"/>
    </source>
</evidence>
<dbReference type="KEGG" id="tpf:TPHA_0D03240"/>
<dbReference type="eggNOG" id="ENOG502QURG">
    <property type="taxonomic scope" value="Eukaryota"/>
</dbReference>
<dbReference type="OMA" id="STHIADM"/>
<feature type="transmembrane region" description="Helical" evidence="11">
    <location>
        <begin position="282"/>
        <end position="302"/>
    </location>
</feature>
<feature type="region of interest" description="Disordered" evidence="10">
    <location>
        <begin position="362"/>
        <end position="385"/>
    </location>
</feature>
<name>G8BSY9_TETPH</name>
<dbReference type="PANTHER" id="PTHR31465">
    <property type="entry name" value="PROTEIN RTA1-RELATED"/>
    <property type="match status" value="1"/>
</dbReference>
<evidence type="ECO:0000256" key="2">
    <source>
        <dbReference type="ARBA" id="ARBA00009969"/>
    </source>
</evidence>
<dbReference type="EMBL" id="HE612859">
    <property type="protein sequence ID" value="CCE62960.1"/>
    <property type="molecule type" value="Genomic_DNA"/>
</dbReference>
<comment type="similarity">
    <text evidence="2">Belongs to the lipid-translocating exporter (LTE) (TC 9.A.26.1) family.</text>
</comment>
<evidence type="ECO:0000256" key="8">
    <source>
        <dbReference type="ARBA" id="ARBA00037472"/>
    </source>
</evidence>
<feature type="transmembrane region" description="Helical" evidence="11">
    <location>
        <begin position="172"/>
        <end position="194"/>
    </location>
</feature>
<keyword evidence="6" id="KW-0445">Lipid transport</keyword>
<evidence type="ECO:0000313" key="12">
    <source>
        <dbReference type="EMBL" id="CCE62960.1"/>
    </source>
</evidence>
<sequence>MDIVTYTLDTVVKRANETADGTYNFYGNATPNLAFNVIMLVLYVVLLITHLILLMYKQYFFSWMMIFSIILQFAGYCARVDSHSNPYSVASYAVQSTFLIVAPVLFMGALYFQLAKLIEIYGHKYCLIRSPKLYSRTFISFDIFSFLIQAAGGGIVGSAASGSSDTTTGKNVFLAGDILQIVTMTVFIFFIFDFSYKVFYKARKIYQNTHSSALKLSEISQKMLEPQYRKKYYPIRQDPERFVFKYYVIAFSITVVLVYIRCFYRLVEFIEGQEGAIHNHEGYFIGFDGVLMMTATLLMTVFHPGFVFLGRKYVIPVTPGRYDPEDIEDISNTDEAVEETTSIEPVQKDLEANAVEYNYELPPYENLEDPESFKNYNKDPINYKN</sequence>
<comment type="subcellular location">
    <subcellularLocation>
        <location evidence="1">Cell membrane</location>
        <topology evidence="1">Multi-pass membrane protein</topology>
    </subcellularLocation>
</comment>
<dbReference type="InterPro" id="IPR007568">
    <property type="entry name" value="RTA1"/>
</dbReference>
<feature type="transmembrane region" description="Helical" evidence="11">
    <location>
        <begin position="90"/>
        <end position="112"/>
    </location>
</feature>
<dbReference type="GeneID" id="11534610"/>
<evidence type="ECO:0000313" key="13">
    <source>
        <dbReference type="Proteomes" id="UP000005666"/>
    </source>
</evidence>
<evidence type="ECO:0000256" key="3">
    <source>
        <dbReference type="ARBA" id="ARBA00022475"/>
    </source>
</evidence>
<dbReference type="GO" id="GO:0006869">
    <property type="term" value="P:lipid transport"/>
    <property type="evidence" value="ECO:0007669"/>
    <property type="project" value="UniProtKB-KW"/>
</dbReference>
<accession>G8BSY9</accession>
<keyword evidence="3" id="KW-1003">Cell membrane</keyword>
<dbReference type="AlphaFoldDB" id="G8BSY9"/>
<feature type="transmembrane region" description="Helical" evidence="11">
    <location>
        <begin position="60"/>
        <end position="78"/>
    </location>
</feature>
<proteinExistence type="inferred from homology"/>
<keyword evidence="13" id="KW-1185">Reference proteome</keyword>
<feature type="transmembrane region" description="Helical" evidence="11">
    <location>
        <begin position="246"/>
        <end position="267"/>
    </location>
</feature>
<evidence type="ECO:0000256" key="5">
    <source>
        <dbReference type="ARBA" id="ARBA00022989"/>
    </source>
</evidence>
<reference evidence="12 13" key="1">
    <citation type="journal article" date="2011" name="Proc. Natl. Acad. Sci. U.S.A.">
        <title>Evolutionary erosion of yeast sex chromosomes by mating-type switching accidents.</title>
        <authorList>
            <person name="Gordon J.L."/>
            <person name="Armisen D."/>
            <person name="Proux-Wera E."/>
            <person name="Oheigeartaigh S.S."/>
            <person name="Byrne K.P."/>
            <person name="Wolfe K.H."/>
        </authorList>
    </citation>
    <scope>NUCLEOTIDE SEQUENCE [LARGE SCALE GENOMIC DNA]</scope>
    <source>
        <strain evidence="13">ATCC 24235 / CBS 4417 / NBRC 1672 / NRRL Y-8282 / UCD 70-5</strain>
    </source>
</reference>
<dbReference type="HOGENOM" id="CLU_033465_6_3_1"/>
<keyword evidence="7 11" id="KW-0472">Membrane</keyword>
<evidence type="ECO:0000256" key="10">
    <source>
        <dbReference type="SAM" id="MobiDB-lite"/>
    </source>
</evidence>
<gene>
    <name evidence="12" type="primary">TPHA0D03240</name>
    <name evidence="12" type="ordered locus">TPHA_0D03240</name>
</gene>
<evidence type="ECO:0000256" key="11">
    <source>
        <dbReference type="SAM" id="Phobius"/>
    </source>
</evidence>
<dbReference type="STRING" id="1071381.G8BSY9"/>
<keyword evidence="5 11" id="KW-1133">Transmembrane helix</keyword>
<dbReference type="PANTHER" id="PTHR31465:SF9">
    <property type="entry name" value="SPHINGOID LONG-CHAIN BASE TRANSPORTER RSB1"/>
    <property type="match status" value="1"/>
</dbReference>
<dbReference type="GO" id="GO:0005886">
    <property type="term" value="C:plasma membrane"/>
    <property type="evidence" value="ECO:0007669"/>
    <property type="project" value="UniProtKB-SubCell"/>
</dbReference>
<comment type="function">
    <text evidence="8">Catalyzes the ATP-dependent translocation of sphingoid long-chain bases (LCBs) from the cytoplasmic site toward the extracytoplasmic side of the membrane (flip-flop). Involved in the establishment of the functional lipid asymmetry of the plasma membrane. Regulates intracellular levels of LCBs, sphingolipid precursors that are growth inhibitory at increased levels.</text>
</comment>
<evidence type="ECO:0000256" key="4">
    <source>
        <dbReference type="ARBA" id="ARBA00022692"/>
    </source>
</evidence>
<protein>
    <recommendedName>
        <fullName evidence="9">Sphingoid long-chain base transporter RSB1</fullName>
    </recommendedName>
</protein>
<dbReference type="Proteomes" id="UP000005666">
    <property type="component" value="Chromosome 4"/>
</dbReference>
<dbReference type="OrthoDB" id="3358017at2759"/>
<evidence type="ECO:0000256" key="6">
    <source>
        <dbReference type="ARBA" id="ARBA00023055"/>
    </source>
</evidence>
<dbReference type="GO" id="GO:0000324">
    <property type="term" value="C:fungal-type vacuole"/>
    <property type="evidence" value="ECO:0007669"/>
    <property type="project" value="TreeGrafter"/>
</dbReference>
<feature type="transmembrane region" description="Helical" evidence="11">
    <location>
        <begin position="133"/>
        <end position="152"/>
    </location>
</feature>
<dbReference type="Pfam" id="PF04479">
    <property type="entry name" value="RTA1"/>
    <property type="match status" value="1"/>
</dbReference>
<dbReference type="RefSeq" id="XP_003685394.1">
    <property type="nucleotide sequence ID" value="XM_003685346.1"/>
</dbReference>